<evidence type="ECO:0000313" key="2">
    <source>
        <dbReference type="Proteomes" id="UP000247823"/>
    </source>
</evidence>
<name>A0ABX5NNW1_SERMA</name>
<comment type="caution">
    <text evidence="1">The sequence shown here is derived from an EMBL/GenBank/DDBJ whole genome shotgun (WGS) entry which is preliminary data.</text>
</comment>
<sequence length="503" mass="55831">MLHESLIPFVAKKTGSQLLWHNTLSPAEQDELKKETSYLIEENNRHAIFDDGTPRLNDEKVFFAERYGGGAISRNGGGARCGFDGRWQVKGIGANALVGQGAKHVDGELTMTGAVLEALWGNVMAKLLPYGAVPNKAILLTDSPIAALSPASARSPHNRKALLVREPVVRPAHFCRAPYYHPHDAMQRQPSDIQRVEKLIVAALSFLPRPSEFDAASWLALSQEEQAFNGLCELARRLATQIAYCRTRHLVMMTSPSNCDMTGRLLDFHGVRSVFPAERRDPGRSYIQHNKLNEDAPLLLTGVQDLAFYLAKYQFGQAFLAAAQQGIGATFNMAYRRTCLLDNLCMAGFDYAFLQRLPLTAELFALGDRLQKIFDLAPGVFTRRQGLGLGNAHPAIALLHRLIDSPAMAATEQQGKTTEERFSLAFHRLYATYLQETSAHQAAAELQQVMKDTVARRLGSRAFMRREAILQEIVGWRGGVSEVSEQFQTYLDRFTSQAISGLQ</sequence>
<accession>A0ABX5NNW1</accession>
<protein>
    <submittedName>
        <fullName evidence="1">MchC protein</fullName>
    </submittedName>
</protein>
<dbReference type="EMBL" id="QJQB01000010">
    <property type="protein sequence ID" value="PYA75285.1"/>
    <property type="molecule type" value="Genomic_DNA"/>
</dbReference>
<organism evidence="1 2">
    <name type="scientific">Serratia marcescens</name>
    <dbReference type="NCBI Taxonomy" id="615"/>
    <lineage>
        <taxon>Bacteria</taxon>
        <taxon>Pseudomonadati</taxon>
        <taxon>Pseudomonadota</taxon>
        <taxon>Gammaproteobacteria</taxon>
        <taxon>Enterobacterales</taxon>
        <taxon>Yersiniaceae</taxon>
        <taxon>Serratia</taxon>
    </lineage>
</organism>
<evidence type="ECO:0000313" key="1">
    <source>
        <dbReference type="EMBL" id="PYA75285.1"/>
    </source>
</evidence>
<proteinExistence type="predicted"/>
<gene>
    <name evidence="1" type="ORF">DMW51_00295</name>
</gene>
<reference evidence="2" key="2">
    <citation type="submission" date="2018-06" db="EMBL/GenBank/DDBJ databases">
        <title>Serratia marcescens genome sequencing and assembly.</title>
        <authorList>
            <person name="Martins R.C."/>
            <person name="Perdigao-Neto L.V."/>
            <person name="Costa S.F."/>
            <person name="Levin A.S.S."/>
        </authorList>
    </citation>
    <scope>NUCLEOTIDE SEQUENCE [LARGE SCALE GENOMIC DNA]</scope>
    <source>
        <strain evidence="2">1283</strain>
    </source>
</reference>
<dbReference type="Proteomes" id="UP000247823">
    <property type="component" value="Unassembled WGS sequence"/>
</dbReference>
<reference evidence="1 2" key="1">
    <citation type="submission" date="2018-06" db="EMBL/GenBank/DDBJ databases">
        <title>Serratia marcescens genome sequencing and assembly.</title>
        <authorList>
            <person name="Martins R.C.R."/>
            <person name="Perdigao-Neto L.V."/>
            <person name="Costa S.F."/>
            <person name="Levin A.S.S."/>
        </authorList>
    </citation>
    <scope>NUCLEOTIDE SEQUENCE [LARGE SCALE GENOMIC DNA]</scope>
    <source>
        <strain evidence="1 2">1283</strain>
    </source>
</reference>
<keyword evidence="2" id="KW-1185">Reference proteome</keyword>